<dbReference type="EMBL" id="JAVHJM010000013">
    <property type="protein sequence ID" value="KAK6499425.1"/>
    <property type="molecule type" value="Genomic_DNA"/>
</dbReference>
<accession>A0AAN8N356</accession>
<protein>
    <submittedName>
        <fullName evidence="2">Uncharacterized protein</fullName>
    </submittedName>
</protein>
<comment type="caution">
    <text evidence="2">The sequence shown here is derived from an EMBL/GenBank/DDBJ whole genome shotgun (WGS) entry which is preliminary data.</text>
</comment>
<feature type="signal peptide" evidence="1">
    <location>
        <begin position="1"/>
        <end position="34"/>
    </location>
</feature>
<reference evidence="2 3" key="1">
    <citation type="submission" date="2019-10" db="EMBL/GenBank/DDBJ databases">
        <authorList>
            <person name="Palmer J.M."/>
        </authorList>
    </citation>
    <scope>NUCLEOTIDE SEQUENCE [LARGE SCALE GENOMIC DNA]</scope>
    <source>
        <strain evidence="2 3">TWF506</strain>
    </source>
</reference>
<name>A0AAN8N356_9PEZI</name>
<organism evidence="2 3">
    <name type="scientific">Arthrobotrys conoides</name>
    <dbReference type="NCBI Taxonomy" id="74498"/>
    <lineage>
        <taxon>Eukaryota</taxon>
        <taxon>Fungi</taxon>
        <taxon>Dikarya</taxon>
        <taxon>Ascomycota</taxon>
        <taxon>Pezizomycotina</taxon>
        <taxon>Orbiliomycetes</taxon>
        <taxon>Orbiliales</taxon>
        <taxon>Orbiliaceae</taxon>
        <taxon>Arthrobotrys</taxon>
    </lineage>
</organism>
<keyword evidence="3" id="KW-1185">Reference proteome</keyword>
<evidence type="ECO:0000313" key="3">
    <source>
        <dbReference type="Proteomes" id="UP001307849"/>
    </source>
</evidence>
<proteinExistence type="predicted"/>
<dbReference type="AlphaFoldDB" id="A0AAN8N356"/>
<gene>
    <name evidence="2" type="ORF">TWF506_004053</name>
</gene>
<feature type="chain" id="PRO_5042925084" evidence="1">
    <location>
        <begin position="35"/>
        <end position="334"/>
    </location>
</feature>
<evidence type="ECO:0000313" key="2">
    <source>
        <dbReference type="EMBL" id="KAK6499425.1"/>
    </source>
</evidence>
<sequence>MNPGGSPLGGTRGHIVTLFSMLLLSATLIPSIHASIITYRVDTIGRYNTWFFEEYHIIRRTGEMVDILKRTRQTDCPIGGEFDGVSLPRDYGRSLTYIIDTLMHVLDSFDERLVILRNSYAALCPEQGLSFEVAVELANWECEVLEQVEDISNTLSELVSTVTRARDRMSNVGRKIDGLIGFESGGGNIDRIADLGLNLTTRQDKNLAALAYMINSGQVNYRQRTIKLDSEARKEVALSWRRVISQLVIEMQYAQDVLRYANDYLDTEEFNRIVQGWGNRGRASLGIPDVLEDLIKWYRCWIGPLGWVVDLVGNALADVPDPGVRWGIGGLLSP</sequence>
<evidence type="ECO:0000256" key="1">
    <source>
        <dbReference type="SAM" id="SignalP"/>
    </source>
</evidence>
<dbReference type="Proteomes" id="UP001307849">
    <property type="component" value="Unassembled WGS sequence"/>
</dbReference>
<keyword evidence="1" id="KW-0732">Signal</keyword>